<evidence type="ECO:0000259" key="3">
    <source>
        <dbReference type="PROSITE" id="PS51371"/>
    </source>
</evidence>
<dbReference type="PANTHER" id="PTHR43080">
    <property type="entry name" value="CBS DOMAIN-CONTAINING PROTEIN CBSX3, MITOCHONDRIAL"/>
    <property type="match status" value="1"/>
</dbReference>
<dbReference type="InterPro" id="IPR051257">
    <property type="entry name" value="Diverse_CBS-Domain"/>
</dbReference>
<dbReference type="Gene3D" id="3.10.580.10">
    <property type="entry name" value="CBS-domain"/>
    <property type="match status" value="1"/>
</dbReference>
<dbReference type="Proteomes" id="UP000029692">
    <property type="component" value="Unassembled WGS sequence"/>
</dbReference>
<evidence type="ECO:0008006" key="7">
    <source>
        <dbReference type="Google" id="ProtNLM"/>
    </source>
</evidence>
<dbReference type="OrthoDB" id="9802114at2"/>
<name>A0A098QW78_9SPIO</name>
<evidence type="ECO:0000313" key="5">
    <source>
        <dbReference type="EMBL" id="KGE71663.1"/>
    </source>
</evidence>
<comment type="caution">
    <text evidence="5">The sequence shown here is derived from an EMBL/GenBank/DDBJ whole genome shotgun (WGS) entry which is preliminary data.</text>
</comment>
<dbReference type="InterPro" id="IPR045865">
    <property type="entry name" value="ACT-like_dom_sf"/>
</dbReference>
<dbReference type="InterPro" id="IPR002912">
    <property type="entry name" value="ACT_dom"/>
</dbReference>
<feature type="domain" description="CBS" evidence="3">
    <location>
        <begin position="82"/>
        <end position="138"/>
    </location>
</feature>
<feature type="domain" description="ACT" evidence="4">
    <location>
        <begin position="144"/>
        <end position="215"/>
    </location>
</feature>
<keyword evidence="6" id="KW-1185">Reference proteome</keyword>
<accession>A0A098QW78</accession>
<dbReference type="SMART" id="SM00116">
    <property type="entry name" value="CBS"/>
    <property type="match status" value="2"/>
</dbReference>
<dbReference type="PANTHER" id="PTHR43080:SF2">
    <property type="entry name" value="CBS DOMAIN-CONTAINING PROTEIN"/>
    <property type="match status" value="1"/>
</dbReference>
<feature type="domain" description="CBS" evidence="3">
    <location>
        <begin position="7"/>
        <end position="63"/>
    </location>
</feature>
<protein>
    <recommendedName>
        <fullName evidence="7">CBS domain-containing protein</fullName>
    </recommendedName>
</protein>
<dbReference type="SUPFAM" id="SSF54631">
    <property type="entry name" value="CBS-domain pair"/>
    <property type="match status" value="1"/>
</dbReference>
<reference evidence="5 6" key="1">
    <citation type="submission" date="2014-05" db="EMBL/GenBank/DDBJ databases">
        <title>De novo Genome Sequence of Spirocheata sp.</title>
        <authorList>
            <person name="Shivani Y."/>
            <person name="Subhash Y."/>
            <person name="Tushar L."/>
            <person name="Sasikala C."/>
            <person name="Ramana C.V."/>
        </authorList>
    </citation>
    <scope>NUCLEOTIDE SEQUENCE [LARGE SCALE GENOMIC DNA]</scope>
    <source>
        <strain evidence="5 6">JC230</strain>
    </source>
</reference>
<dbReference type="EMBL" id="JNUP01000065">
    <property type="protein sequence ID" value="KGE71663.1"/>
    <property type="molecule type" value="Genomic_DNA"/>
</dbReference>
<evidence type="ECO:0000259" key="4">
    <source>
        <dbReference type="PROSITE" id="PS51671"/>
    </source>
</evidence>
<dbReference type="eggNOG" id="COG0517">
    <property type="taxonomic scope" value="Bacteria"/>
</dbReference>
<dbReference type="InterPro" id="IPR000644">
    <property type="entry name" value="CBS_dom"/>
</dbReference>
<gene>
    <name evidence="5" type="ORF">DC28_10380</name>
</gene>
<dbReference type="AlphaFoldDB" id="A0A098QW78"/>
<sequence>MQIARIMTKNPFTIGPKAKVTEAQALMRRERIHRLPVVDGGGRLVGIISEKDLLNVSPSPASTLDMYEMSALLAKITVDSVMTKKTIVADEACLIEDAARMLVDNDIGGLPVVNKDHVVVGIVTESDLFKLFIESFGSRKRGLRITCLVPERQGELAELTGALSAKGGNIISLGTFPGEDSTNSIVVIKLEGLEQTQVSAIIEPLIVQELDIREV</sequence>
<organism evidence="5 6">
    <name type="scientific">Spirochaeta lutea</name>
    <dbReference type="NCBI Taxonomy" id="1480694"/>
    <lineage>
        <taxon>Bacteria</taxon>
        <taxon>Pseudomonadati</taxon>
        <taxon>Spirochaetota</taxon>
        <taxon>Spirochaetia</taxon>
        <taxon>Spirochaetales</taxon>
        <taxon>Spirochaetaceae</taxon>
        <taxon>Spirochaeta</taxon>
    </lineage>
</organism>
<dbReference type="Pfam" id="PF00571">
    <property type="entry name" value="CBS"/>
    <property type="match status" value="2"/>
</dbReference>
<dbReference type="SUPFAM" id="SSF55021">
    <property type="entry name" value="ACT-like"/>
    <property type="match status" value="1"/>
</dbReference>
<dbReference type="RefSeq" id="WP_037548097.1">
    <property type="nucleotide sequence ID" value="NZ_JNUP01000065.1"/>
</dbReference>
<dbReference type="STRING" id="1480694.DC28_10380"/>
<keyword evidence="1 2" id="KW-0129">CBS domain</keyword>
<dbReference type="CDD" id="cd04584">
    <property type="entry name" value="CBS_pair_AcuB_like"/>
    <property type="match status" value="1"/>
</dbReference>
<dbReference type="PROSITE" id="PS51671">
    <property type="entry name" value="ACT"/>
    <property type="match status" value="1"/>
</dbReference>
<evidence type="ECO:0000313" key="6">
    <source>
        <dbReference type="Proteomes" id="UP000029692"/>
    </source>
</evidence>
<dbReference type="PROSITE" id="PS51371">
    <property type="entry name" value="CBS"/>
    <property type="match status" value="2"/>
</dbReference>
<proteinExistence type="predicted"/>
<evidence type="ECO:0000256" key="1">
    <source>
        <dbReference type="ARBA" id="ARBA00023122"/>
    </source>
</evidence>
<dbReference type="InterPro" id="IPR046342">
    <property type="entry name" value="CBS_dom_sf"/>
</dbReference>
<evidence type="ECO:0000256" key="2">
    <source>
        <dbReference type="PROSITE-ProRule" id="PRU00703"/>
    </source>
</evidence>